<dbReference type="InterPro" id="IPR045660">
    <property type="entry name" value="DUF6390"/>
</dbReference>
<proteinExistence type="predicted"/>
<dbReference type="AlphaFoldDB" id="T1CAF1"/>
<comment type="caution">
    <text evidence="1">The sequence shown here is derived from an EMBL/GenBank/DDBJ whole genome shotgun (WGS) entry which is preliminary data.</text>
</comment>
<reference evidence="1" key="2">
    <citation type="journal article" date="2014" name="ISME J.">
        <title>Microbial stratification in low pH oxic and suboxic macroscopic growths along an acid mine drainage.</title>
        <authorList>
            <person name="Mendez-Garcia C."/>
            <person name="Mesa V."/>
            <person name="Sprenger R.R."/>
            <person name="Richter M."/>
            <person name="Diez M.S."/>
            <person name="Solano J."/>
            <person name="Bargiela R."/>
            <person name="Golyshina O.V."/>
            <person name="Manteca A."/>
            <person name="Ramos J.L."/>
            <person name="Gallego J.R."/>
            <person name="Llorente I."/>
            <person name="Martins Dos Santos V.A."/>
            <person name="Jensen O.N."/>
            <person name="Pelaez A.I."/>
            <person name="Sanchez J."/>
            <person name="Ferrer M."/>
        </authorList>
    </citation>
    <scope>NUCLEOTIDE SEQUENCE</scope>
</reference>
<gene>
    <name evidence="1" type="ORF">B1B_00843</name>
</gene>
<protein>
    <submittedName>
        <fullName evidence="1">Uncharacterized protein</fullName>
    </submittedName>
</protein>
<accession>T1CAF1</accession>
<name>T1CAF1_9ZZZZ</name>
<organism evidence="1">
    <name type="scientific">mine drainage metagenome</name>
    <dbReference type="NCBI Taxonomy" id="410659"/>
    <lineage>
        <taxon>unclassified sequences</taxon>
        <taxon>metagenomes</taxon>
        <taxon>ecological metagenomes</taxon>
    </lineage>
</organism>
<reference evidence="1" key="1">
    <citation type="submission" date="2013-08" db="EMBL/GenBank/DDBJ databases">
        <authorList>
            <person name="Mendez C."/>
            <person name="Richter M."/>
            <person name="Ferrer M."/>
            <person name="Sanchez J."/>
        </authorList>
    </citation>
    <scope>NUCLEOTIDE SEQUENCE</scope>
</reference>
<dbReference type="EMBL" id="AUZY01000619">
    <property type="protein sequence ID" value="EQD78218.1"/>
    <property type="molecule type" value="Genomic_DNA"/>
</dbReference>
<evidence type="ECO:0000313" key="1">
    <source>
        <dbReference type="EMBL" id="EQD78218.1"/>
    </source>
</evidence>
<feature type="non-terminal residue" evidence="1">
    <location>
        <position position="247"/>
    </location>
</feature>
<sequence length="247" mass="27352">MDGIALASRFSIATNRLRYCGPAEAEPALYRAIVSGQGDAAARRALEGFEALWPYLQAIGAKHRLDPLDRKVVEAYWIGNELLDPFDREDFRKLLTALRRRGLPASIAERLAQNLPDEPIPHHMFHVAFVGVGAVTGHVRTTLANLDACRPAWATVLERRSGSLRTLRPSLQVEAGRLVWGPNMTNEIAYDPRTIPDVEDGRSVVVHWSWPALVLTAAQLTALRDCTERSLRAANEVLPAMRVFASS</sequence>
<dbReference type="Pfam" id="PF19927">
    <property type="entry name" value="DUF6390"/>
    <property type="match status" value="1"/>
</dbReference>